<comment type="caution">
    <text evidence="1">The sequence shown here is derived from an EMBL/GenBank/DDBJ whole genome shotgun (WGS) entry which is preliminary data.</text>
</comment>
<protein>
    <submittedName>
        <fullName evidence="1">Uncharacterized protein</fullName>
    </submittedName>
</protein>
<organism evidence="1 2">
    <name type="scientific">Hypoxylon rubiginosum</name>
    <dbReference type="NCBI Taxonomy" id="110542"/>
    <lineage>
        <taxon>Eukaryota</taxon>
        <taxon>Fungi</taxon>
        <taxon>Dikarya</taxon>
        <taxon>Ascomycota</taxon>
        <taxon>Pezizomycotina</taxon>
        <taxon>Sordariomycetes</taxon>
        <taxon>Xylariomycetidae</taxon>
        <taxon>Xylariales</taxon>
        <taxon>Hypoxylaceae</taxon>
        <taxon>Hypoxylon</taxon>
    </lineage>
</organism>
<dbReference type="Proteomes" id="UP001497700">
    <property type="component" value="Unassembled WGS sequence"/>
</dbReference>
<evidence type="ECO:0000313" key="2">
    <source>
        <dbReference type="Proteomes" id="UP001497700"/>
    </source>
</evidence>
<sequence length="631" mass="70430">MDIDDTDYAPQADSSDNEPFRSGETAPRKRHRRTADPSSYVPPLKRRKGTLHPKYITLLNGEIADASAGIVKDPEDSVHSVLRHSQVGAVVWTAAEKQAYFSALGRLGRDDSAGIATRIGTTKSALEVRQYTALLEEADRARRSDGDRVRRAPRAVDIPAAVELGTELCLALEAAADDVSLRQEMHEARLEQKRWASGRWLVTPSLVPVLEHQLRQPKRRQELLARMPFAELFRLDAWPRLSARIFMNSAVVPDGNWRCVSEEPPAVRATALADFYALALSVTRRLVAASLFVAQSRIRAKQVGDRRRDHRVRPFVRAKDVQAALASAGLKEGSREFWARAARRLRLDVYDDYDSQSEVSSGAEEEEEGKKEEESSSSVPEAREQSNEDTDINDPDFENDENEEDILDQDHETDTVFEPDIMSYDEVEAALGFPTPHSSRPPTPSYRILPDVSSTSSESESDDSDQDLPQPEAASNPDPDVPMEGELKDDPDDDDLNSDDNSDADPDAVEIDPDLVAQDLAEATRHSSLYDADTARARQAISRAIQAELQLEVQADLSDGRASAREEARLWGLLRRGDDYHREEEKKGRLSRSGMYQPGLEGGLEADGGNDWREHTEYYGEWEFDRRAVGA</sequence>
<gene>
    <name evidence="1" type="ORF">F4820DRAFT_229009</name>
</gene>
<name>A0ACB9Z7N6_9PEZI</name>
<keyword evidence="2" id="KW-1185">Reference proteome</keyword>
<proteinExistence type="predicted"/>
<evidence type="ECO:0000313" key="1">
    <source>
        <dbReference type="EMBL" id="KAI4867089.1"/>
    </source>
</evidence>
<reference evidence="1 2" key="1">
    <citation type="journal article" date="2022" name="New Phytol.">
        <title>Ecological generalism drives hyperdiversity of secondary metabolite gene clusters in xylarialean endophytes.</title>
        <authorList>
            <person name="Franco M.E.E."/>
            <person name="Wisecaver J.H."/>
            <person name="Arnold A.E."/>
            <person name="Ju Y.M."/>
            <person name="Slot J.C."/>
            <person name="Ahrendt S."/>
            <person name="Moore L.P."/>
            <person name="Eastman K.E."/>
            <person name="Scott K."/>
            <person name="Konkel Z."/>
            <person name="Mondo S.J."/>
            <person name="Kuo A."/>
            <person name="Hayes R.D."/>
            <person name="Haridas S."/>
            <person name="Andreopoulos B."/>
            <person name="Riley R."/>
            <person name="LaButti K."/>
            <person name="Pangilinan J."/>
            <person name="Lipzen A."/>
            <person name="Amirebrahimi M."/>
            <person name="Yan J."/>
            <person name="Adam C."/>
            <person name="Keymanesh K."/>
            <person name="Ng V."/>
            <person name="Louie K."/>
            <person name="Northen T."/>
            <person name="Drula E."/>
            <person name="Henrissat B."/>
            <person name="Hsieh H.M."/>
            <person name="Youens-Clark K."/>
            <person name="Lutzoni F."/>
            <person name="Miadlikowska J."/>
            <person name="Eastwood D.C."/>
            <person name="Hamelin R.C."/>
            <person name="Grigoriev I.V."/>
            <person name="U'Ren J.M."/>
        </authorList>
    </citation>
    <scope>NUCLEOTIDE SEQUENCE [LARGE SCALE GENOMIC DNA]</scope>
    <source>
        <strain evidence="1 2">CBS 119005</strain>
    </source>
</reference>
<dbReference type="EMBL" id="MU393451">
    <property type="protein sequence ID" value="KAI4867089.1"/>
    <property type="molecule type" value="Genomic_DNA"/>
</dbReference>
<accession>A0ACB9Z7N6</accession>